<dbReference type="GeneID" id="25568387"/>
<evidence type="ECO:0000256" key="4">
    <source>
        <dbReference type="ARBA" id="ARBA00022801"/>
    </source>
</evidence>
<dbReference type="InterPro" id="IPR029058">
    <property type="entry name" value="AB_hydrolase_fold"/>
</dbReference>
<dbReference type="Pfam" id="PF12697">
    <property type="entry name" value="Abhydrolase_6"/>
    <property type="match status" value="1"/>
</dbReference>
<dbReference type="EC" id="3.1.1.89" evidence="2"/>
<evidence type="ECO:0000313" key="7">
    <source>
        <dbReference type="EMBL" id="KNC54269.1"/>
    </source>
</evidence>
<evidence type="ECO:0000259" key="6">
    <source>
        <dbReference type="Pfam" id="PF12697"/>
    </source>
</evidence>
<proteinExistence type="inferred from homology"/>
<dbReference type="SUPFAM" id="SSF53474">
    <property type="entry name" value="alpha/beta-Hydrolases"/>
    <property type="match status" value="1"/>
</dbReference>
<dbReference type="EMBL" id="GL349487">
    <property type="protein sequence ID" value="KNC54269.1"/>
    <property type="molecule type" value="Genomic_DNA"/>
</dbReference>
<evidence type="ECO:0000256" key="2">
    <source>
        <dbReference type="ARBA" id="ARBA00013111"/>
    </source>
</evidence>
<dbReference type="AlphaFoldDB" id="A0A0L0DPN4"/>
<evidence type="ECO:0000313" key="8">
    <source>
        <dbReference type="Proteomes" id="UP000054408"/>
    </source>
</evidence>
<dbReference type="eggNOG" id="KOG2564">
    <property type="taxonomic scope" value="Eukaryota"/>
</dbReference>
<comment type="catalytic activity">
    <reaction evidence="5">
        <text>[phosphatase 2A protein]-C-terminal L-leucine methyl ester + H2O = [phosphatase 2A protein]-C-terminal L-leucine + methanol + H(+)</text>
        <dbReference type="Rhea" id="RHEA:48548"/>
        <dbReference type="Rhea" id="RHEA-COMP:12134"/>
        <dbReference type="Rhea" id="RHEA-COMP:12135"/>
        <dbReference type="ChEBI" id="CHEBI:15377"/>
        <dbReference type="ChEBI" id="CHEBI:15378"/>
        <dbReference type="ChEBI" id="CHEBI:17790"/>
        <dbReference type="ChEBI" id="CHEBI:90516"/>
        <dbReference type="ChEBI" id="CHEBI:90517"/>
        <dbReference type="EC" id="3.1.1.89"/>
    </reaction>
</comment>
<sequence length="380" mass="39358">MCYQWVLTGERVGRRLRRTPAAVPVEDTFLDVVVMSSGSKGEQVSVIGASYFGQGTVVTTGVCSTTECSCGSGSLELPVYFGGPAFAETRDEQASQLVFVCIHGGGMSALSFAPMAKHLVAKGLSIVAMDLPAHGGATDGPLDMATLIGAAINSARRVLIDHNLLVPGSGASESSCPAAGWDGSTPAAHLVLVGHSMGGAVATRIAADPQLSAGLPAVGLTVLDVVEGTALAAADGMGALLAARPASFDSVDDAVAWHLATGLMRNPDSAATTVPPLVVDAGDGGEGVVWRTPLASSADQWDSWYIGLSELFLAVPHRKLLVLAATDRLDTQLMVGQMQGKFQLKIIPDVGHWLHEDDPAGVANTLHGFVHFFGWMPSEH</sequence>
<dbReference type="STRING" id="461836.A0A0L0DPN4"/>
<name>A0A0L0DPN4_THETB</name>
<reference evidence="7 8" key="1">
    <citation type="submission" date="2010-05" db="EMBL/GenBank/DDBJ databases">
        <title>The Genome Sequence of Thecamonas trahens ATCC 50062.</title>
        <authorList>
            <consortium name="The Broad Institute Genome Sequencing Platform"/>
            <person name="Russ C."/>
            <person name="Cuomo C."/>
            <person name="Shea T."/>
            <person name="Young S.K."/>
            <person name="Zeng Q."/>
            <person name="Koehrsen M."/>
            <person name="Haas B."/>
            <person name="Borodovsky M."/>
            <person name="Guigo R."/>
            <person name="Alvarado L."/>
            <person name="Berlin A."/>
            <person name="Bochicchio J."/>
            <person name="Borenstein D."/>
            <person name="Chapman S."/>
            <person name="Chen Z."/>
            <person name="Freedman E."/>
            <person name="Gellesch M."/>
            <person name="Goldberg J."/>
            <person name="Griggs A."/>
            <person name="Gujja S."/>
            <person name="Heilman E."/>
            <person name="Heiman D."/>
            <person name="Hepburn T."/>
            <person name="Howarth C."/>
            <person name="Jen D."/>
            <person name="Larson L."/>
            <person name="Mehta T."/>
            <person name="Park D."/>
            <person name="Pearson M."/>
            <person name="Roberts A."/>
            <person name="Saif S."/>
            <person name="Shenoy N."/>
            <person name="Sisk P."/>
            <person name="Stolte C."/>
            <person name="Sykes S."/>
            <person name="Thomson T."/>
            <person name="Walk T."/>
            <person name="White J."/>
            <person name="Yandava C."/>
            <person name="Burger G."/>
            <person name="Gray M.W."/>
            <person name="Holland P.W.H."/>
            <person name="King N."/>
            <person name="Lang F.B.F."/>
            <person name="Roger A.J."/>
            <person name="Ruiz-Trillo I."/>
            <person name="Lander E."/>
            <person name="Nusbaum C."/>
        </authorList>
    </citation>
    <scope>NUCLEOTIDE SEQUENCE [LARGE SCALE GENOMIC DNA]</scope>
    <source>
        <strain evidence="7 8">ATCC 50062</strain>
    </source>
</reference>
<comment type="similarity">
    <text evidence="1">Belongs to the AB hydrolase superfamily.</text>
</comment>
<dbReference type="RefSeq" id="XP_013753901.1">
    <property type="nucleotide sequence ID" value="XM_013898447.1"/>
</dbReference>
<dbReference type="OMA" id="GHSMHED"/>
<dbReference type="PANTHER" id="PTHR14189">
    <property type="entry name" value="PROTEIN PHOSPHATASE METHYLESTERASE-1 RELATED"/>
    <property type="match status" value="1"/>
</dbReference>
<dbReference type="Gene3D" id="3.40.50.1820">
    <property type="entry name" value="alpha/beta hydrolase"/>
    <property type="match status" value="1"/>
</dbReference>
<gene>
    <name evidence="7" type="ORF">AMSG_10068</name>
</gene>
<dbReference type="InterPro" id="IPR016812">
    <property type="entry name" value="PPase_methylesterase_euk"/>
</dbReference>
<keyword evidence="4" id="KW-0378">Hydrolase</keyword>
<dbReference type="OrthoDB" id="194865at2759"/>
<evidence type="ECO:0000256" key="5">
    <source>
        <dbReference type="ARBA" id="ARBA00049203"/>
    </source>
</evidence>
<feature type="domain" description="AB hydrolase-1" evidence="6">
    <location>
        <begin position="99"/>
        <end position="364"/>
    </location>
</feature>
<protein>
    <recommendedName>
        <fullName evidence="2">protein phosphatase methylesterase-1</fullName>
        <ecNumber evidence="2">3.1.1.89</ecNumber>
    </recommendedName>
</protein>
<evidence type="ECO:0000256" key="3">
    <source>
        <dbReference type="ARBA" id="ARBA00022487"/>
    </source>
</evidence>
<evidence type="ECO:0000256" key="1">
    <source>
        <dbReference type="ARBA" id="ARBA00008645"/>
    </source>
</evidence>
<dbReference type="Proteomes" id="UP000054408">
    <property type="component" value="Unassembled WGS sequence"/>
</dbReference>
<organism evidence="7 8">
    <name type="scientific">Thecamonas trahens ATCC 50062</name>
    <dbReference type="NCBI Taxonomy" id="461836"/>
    <lineage>
        <taxon>Eukaryota</taxon>
        <taxon>Apusozoa</taxon>
        <taxon>Apusomonadida</taxon>
        <taxon>Apusomonadidae</taxon>
        <taxon>Thecamonas</taxon>
    </lineage>
</organism>
<dbReference type="InterPro" id="IPR000073">
    <property type="entry name" value="AB_hydrolase_1"/>
</dbReference>
<accession>A0A0L0DPN4</accession>
<dbReference type="GO" id="GO:0051723">
    <property type="term" value="F:protein methylesterase activity"/>
    <property type="evidence" value="ECO:0007669"/>
    <property type="project" value="UniProtKB-EC"/>
</dbReference>
<keyword evidence="8" id="KW-1185">Reference proteome</keyword>
<keyword evidence="3" id="KW-0719">Serine esterase</keyword>
<dbReference type="PANTHER" id="PTHR14189:SF0">
    <property type="entry name" value="PROTEIN PHOSPHATASE METHYLESTERASE 1"/>
    <property type="match status" value="1"/>
</dbReference>